<proteinExistence type="predicted"/>
<dbReference type="EMBL" id="RBLJ01000001">
    <property type="protein sequence ID" value="RKS65879.1"/>
    <property type="molecule type" value="Genomic_DNA"/>
</dbReference>
<dbReference type="RefSeq" id="WP_015834278.1">
    <property type="nucleotide sequence ID" value="NC_012962.1"/>
</dbReference>
<evidence type="ECO:0000313" key="1">
    <source>
        <dbReference type="EMBL" id="RKS65879.1"/>
    </source>
</evidence>
<accession>A0ABX9SQZ0</accession>
<sequence>MIYIKNLSSEPVKVSVSKCGEEDREEYLDIDCEDVKVWDLSDTDGDGFVFSVIQRGAKKSYSASHNSFVIIFDDHVRDSGDNIYHLISS</sequence>
<reference evidence="1 2" key="1">
    <citation type="submission" date="2018-10" db="EMBL/GenBank/DDBJ databases">
        <title>Genomic Encyclopedia of Archaeal and Bacterial Type Strains, Phase II (KMG-II): from individual species to whole genera.</title>
        <authorList>
            <person name="Goeker M."/>
        </authorList>
    </citation>
    <scope>NUCLEOTIDE SEQUENCE [LARGE SCALE GENOMIC DNA]</scope>
    <source>
        <strain evidence="1 2">DSM 15149</strain>
    </source>
</reference>
<name>A0ABX9SQZ0_9GAMM</name>
<gene>
    <name evidence="1" type="ORF">BDD30_0148</name>
</gene>
<organism evidence="1 2">
    <name type="scientific">Photorhabdus asymbiotica</name>
    <dbReference type="NCBI Taxonomy" id="291112"/>
    <lineage>
        <taxon>Bacteria</taxon>
        <taxon>Pseudomonadati</taxon>
        <taxon>Pseudomonadota</taxon>
        <taxon>Gammaproteobacteria</taxon>
        <taxon>Enterobacterales</taxon>
        <taxon>Morganellaceae</taxon>
        <taxon>Photorhabdus</taxon>
    </lineage>
</organism>
<keyword evidence="2" id="KW-1185">Reference proteome</keyword>
<evidence type="ECO:0000313" key="2">
    <source>
        <dbReference type="Proteomes" id="UP000280955"/>
    </source>
</evidence>
<protein>
    <submittedName>
        <fullName evidence="1">Uncharacterized protein</fullName>
    </submittedName>
</protein>
<comment type="caution">
    <text evidence="1">The sequence shown here is derived from an EMBL/GenBank/DDBJ whole genome shotgun (WGS) entry which is preliminary data.</text>
</comment>
<dbReference type="Proteomes" id="UP000280955">
    <property type="component" value="Unassembled WGS sequence"/>
</dbReference>